<feature type="region of interest" description="Disordered" evidence="1">
    <location>
        <begin position="32"/>
        <end position="61"/>
    </location>
</feature>
<name>A0A2H0KSV4_9BACT</name>
<gene>
    <name evidence="2" type="ORF">COV84_02405</name>
</gene>
<evidence type="ECO:0000256" key="1">
    <source>
        <dbReference type="SAM" id="MobiDB-lite"/>
    </source>
</evidence>
<protein>
    <submittedName>
        <fullName evidence="2">Uncharacterized protein</fullName>
    </submittedName>
</protein>
<dbReference type="EMBL" id="PCVO01000036">
    <property type="protein sequence ID" value="PIQ75222.1"/>
    <property type="molecule type" value="Genomic_DNA"/>
</dbReference>
<organism evidence="2 3">
    <name type="scientific">Candidatus Portnoybacteria bacterium CG11_big_fil_rev_8_21_14_0_20_40_15</name>
    <dbReference type="NCBI Taxonomy" id="1974817"/>
    <lineage>
        <taxon>Bacteria</taxon>
        <taxon>Candidatus Portnoyibacteriota</taxon>
    </lineage>
</organism>
<evidence type="ECO:0000313" key="2">
    <source>
        <dbReference type="EMBL" id="PIQ75222.1"/>
    </source>
</evidence>
<dbReference type="AlphaFoldDB" id="A0A2H0KSV4"/>
<evidence type="ECO:0000313" key="3">
    <source>
        <dbReference type="Proteomes" id="UP000229317"/>
    </source>
</evidence>
<accession>A0A2H0KSV4</accession>
<sequence length="61" mass="7342">MIRRKHKQAGRVKKEKKLVLAYQEHLKKEIEEEMEHSKLSDEAKVVDDPGRYRKDDDDINH</sequence>
<reference evidence="2 3" key="1">
    <citation type="submission" date="2017-09" db="EMBL/GenBank/DDBJ databases">
        <title>Depth-based differentiation of microbial function through sediment-hosted aquifers and enrichment of novel symbionts in the deep terrestrial subsurface.</title>
        <authorList>
            <person name="Probst A.J."/>
            <person name="Ladd B."/>
            <person name="Jarett J.K."/>
            <person name="Geller-Mcgrath D.E."/>
            <person name="Sieber C.M."/>
            <person name="Emerson J.B."/>
            <person name="Anantharaman K."/>
            <person name="Thomas B.C."/>
            <person name="Malmstrom R."/>
            <person name="Stieglmeier M."/>
            <person name="Klingl A."/>
            <person name="Woyke T."/>
            <person name="Ryan C.M."/>
            <person name="Banfield J.F."/>
        </authorList>
    </citation>
    <scope>NUCLEOTIDE SEQUENCE [LARGE SCALE GENOMIC DNA]</scope>
    <source>
        <strain evidence="2">CG11_big_fil_rev_8_21_14_0_20_40_15</strain>
    </source>
</reference>
<dbReference type="Proteomes" id="UP000229317">
    <property type="component" value="Unassembled WGS sequence"/>
</dbReference>
<comment type="caution">
    <text evidence="2">The sequence shown here is derived from an EMBL/GenBank/DDBJ whole genome shotgun (WGS) entry which is preliminary data.</text>
</comment>
<proteinExistence type="predicted"/>